<evidence type="ECO:0000259" key="17">
    <source>
        <dbReference type="PROSITE" id="PS50929"/>
    </source>
</evidence>
<dbReference type="Pfam" id="PF03412">
    <property type="entry name" value="Peptidase_C39"/>
    <property type="match status" value="1"/>
</dbReference>
<evidence type="ECO:0000313" key="19">
    <source>
        <dbReference type="EMBL" id="AWN21251.1"/>
    </source>
</evidence>
<keyword evidence="10" id="KW-0653">Protein transport</keyword>
<name>A0ABN5LKI2_9STRE</name>
<feature type="domain" description="ABC transmembrane type-1" evidence="17">
    <location>
        <begin position="214"/>
        <end position="493"/>
    </location>
</feature>
<reference evidence="19 20" key="1">
    <citation type="submission" date="2018-05" db="EMBL/GenBank/DDBJ databases">
        <title>Complete genome sequences of Streptococcus sobrinus.</title>
        <authorList>
            <person name="Sales M."/>
            <person name="Jensen P.A."/>
        </authorList>
    </citation>
    <scope>NUCLEOTIDE SEQUENCE [LARGE SCALE GENOMIC DNA]</scope>
    <source>
        <strain evidence="19 20">SL1</strain>
    </source>
</reference>
<feature type="transmembrane region" description="Helical" evidence="15">
    <location>
        <begin position="271"/>
        <end position="289"/>
    </location>
</feature>
<dbReference type="InterPro" id="IPR027417">
    <property type="entry name" value="P-loop_NTPase"/>
</dbReference>
<dbReference type="CDD" id="cd18570">
    <property type="entry name" value="ABC_6TM_PCAT1_LagD_like"/>
    <property type="match status" value="1"/>
</dbReference>
<dbReference type="PANTHER" id="PTHR24221">
    <property type="entry name" value="ATP-BINDING CASSETTE SUB-FAMILY B"/>
    <property type="match status" value="1"/>
</dbReference>
<evidence type="ECO:0000256" key="13">
    <source>
        <dbReference type="ARBA" id="ARBA00023136"/>
    </source>
</evidence>
<dbReference type="SUPFAM" id="SSF52540">
    <property type="entry name" value="P-loop containing nucleoside triphosphate hydrolases"/>
    <property type="match status" value="1"/>
</dbReference>
<dbReference type="Proteomes" id="UP000245369">
    <property type="component" value="Chromosome"/>
</dbReference>
<keyword evidence="14" id="KW-0080">Bacteriocin transport</keyword>
<keyword evidence="12 15" id="KW-1133">Transmembrane helix</keyword>
<feature type="domain" description="Peptidase C39" evidence="18">
    <location>
        <begin position="54"/>
        <end position="181"/>
    </location>
</feature>
<feature type="transmembrane region" description="Helical" evidence="15">
    <location>
        <begin position="244"/>
        <end position="262"/>
    </location>
</feature>
<feature type="transmembrane region" description="Helical" evidence="15">
    <location>
        <begin position="210"/>
        <end position="232"/>
    </location>
</feature>
<dbReference type="Pfam" id="PF00005">
    <property type="entry name" value="ABC_tran"/>
    <property type="match status" value="1"/>
</dbReference>
<gene>
    <name evidence="19" type="ORF">DK182_07785</name>
</gene>
<dbReference type="InterPro" id="IPR011527">
    <property type="entry name" value="ABC1_TM_dom"/>
</dbReference>
<protein>
    <submittedName>
        <fullName evidence="19">Peptide ABC transporter ATP-binding protein</fullName>
    </submittedName>
</protein>
<dbReference type="InterPro" id="IPR005322">
    <property type="entry name" value="Peptidase_C69"/>
</dbReference>
<dbReference type="PROSITE" id="PS50990">
    <property type="entry name" value="PEPTIDASE_C39"/>
    <property type="match status" value="1"/>
</dbReference>
<dbReference type="InterPro" id="IPR036640">
    <property type="entry name" value="ABC1_TM_sf"/>
</dbReference>
<dbReference type="InterPro" id="IPR003593">
    <property type="entry name" value="AAA+_ATPase"/>
</dbReference>
<dbReference type="InterPro" id="IPR017871">
    <property type="entry name" value="ABC_transporter-like_CS"/>
</dbReference>
<dbReference type="SMART" id="SM00382">
    <property type="entry name" value="AAA"/>
    <property type="match status" value="1"/>
</dbReference>
<dbReference type="Pfam" id="PF00664">
    <property type="entry name" value="ABC_membrane"/>
    <property type="match status" value="1"/>
</dbReference>
<keyword evidence="6" id="KW-0547">Nucleotide-binding</keyword>
<dbReference type="Gene3D" id="1.20.1560.10">
    <property type="entry name" value="ABC transporter type 1, transmembrane domain"/>
    <property type="match status" value="1"/>
</dbReference>
<evidence type="ECO:0000259" key="18">
    <source>
        <dbReference type="PROSITE" id="PS50990"/>
    </source>
</evidence>
<dbReference type="InterPro" id="IPR005897">
    <property type="entry name" value="Pept_C39_ABC_bacteriocin"/>
</dbReference>
<feature type="domain" description="ABC transporter" evidence="16">
    <location>
        <begin position="527"/>
        <end position="761"/>
    </location>
</feature>
<feature type="transmembrane region" description="Helical" evidence="15">
    <location>
        <begin position="350"/>
        <end position="369"/>
    </location>
</feature>
<evidence type="ECO:0000313" key="20">
    <source>
        <dbReference type="Proteomes" id="UP000245369"/>
    </source>
</evidence>
<keyword evidence="2" id="KW-0813">Transport</keyword>
<evidence type="ECO:0000256" key="4">
    <source>
        <dbReference type="ARBA" id="ARBA00022670"/>
    </source>
</evidence>
<comment type="subcellular location">
    <subcellularLocation>
        <location evidence="1">Cell membrane</location>
        <topology evidence="1">Multi-pass membrane protein</topology>
    </subcellularLocation>
</comment>
<dbReference type="InterPro" id="IPR039421">
    <property type="entry name" value="Type_1_exporter"/>
</dbReference>
<keyword evidence="7" id="KW-0378">Hydrolase</keyword>
<dbReference type="Pfam" id="PF03577">
    <property type="entry name" value="Peptidase_C69"/>
    <property type="match status" value="1"/>
</dbReference>
<keyword evidence="11" id="KW-1278">Translocase</keyword>
<dbReference type="GO" id="GO:0005524">
    <property type="term" value="F:ATP binding"/>
    <property type="evidence" value="ECO:0007669"/>
    <property type="project" value="UniProtKB-KW"/>
</dbReference>
<dbReference type="SUPFAM" id="SSF90123">
    <property type="entry name" value="ABC transporter transmembrane region"/>
    <property type="match status" value="1"/>
</dbReference>
<keyword evidence="9 19" id="KW-0067">ATP-binding</keyword>
<evidence type="ECO:0000259" key="16">
    <source>
        <dbReference type="PROSITE" id="PS50893"/>
    </source>
</evidence>
<keyword evidence="3" id="KW-1003">Cell membrane</keyword>
<dbReference type="Gene3D" id="3.40.50.300">
    <property type="entry name" value="P-loop containing nucleotide triphosphate hydrolases"/>
    <property type="match status" value="1"/>
</dbReference>
<evidence type="ECO:0000256" key="1">
    <source>
        <dbReference type="ARBA" id="ARBA00004651"/>
    </source>
</evidence>
<proteinExistence type="predicted"/>
<dbReference type="PROSITE" id="PS00211">
    <property type="entry name" value="ABC_TRANSPORTER_1"/>
    <property type="match status" value="1"/>
</dbReference>
<evidence type="ECO:0000256" key="14">
    <source>
        <dbReference type="ARBA" id="ARBA00043264"/>
    </source>
</evidence>
<keyword evidence="20" id="KW-1185">Reference proteome</keyword>
<sequence>MKQSLYIAAIVGLVILVNILIEVIKRVMRRGASASNGSASGRVSFGGRYKLVTQVDTRDCGPAALASVAKHYGSDYSLARLRELSKTDKQGTTALGLVEAAKAIGFETRSIKADMTLFDYTDLTYPFIVHVVKNKRLQHYYVVYANAGDSLIIGDPDPTVKVTRMSKRDFQEEWTGLAIFLAPTPNYKPKKDEKNGLMSFFPIILRQKALLTYIVLASLMVTLIDIVGSYYLQGMLDEYIPDQLISTLGIITIGLIITYIIQQMMSFAKEYLLNVLSLRLVIDVILSYIKHIFTLPMSFFATRRTGEITSRFSDANQIINAVASTIFSIFLDVTMLLIVGGVLLVQNSHLFLLTLLSIPIYAIIITAFLKPFEKMNHEVMEANAMVSSSIIEDINGMETIKSLTSESSRYQNIDGEFVDYLEKNFKLQKMNALQTSLKTGAKLILNVVILWYGARLVMDGKISVGQLITFNALLSYFQNPIENIISLQTKLQSARVANTRLNEVYLVESEFENDGELSEDSFLDGDISFEKLSYKYGYGRDTLSDINLTIAKGSKVSLVGPSGSGKTTLAKMMVNFYDPNRGIARINGYDLKVIDKTALRQHISYLPQQAYVFSGTIMDNLTLGAKEGTTQEDIIRACEIAEIRSDIEQMPLGYQTELSDGAGVSGGQKQRIALARALLTQAPVLILDEATSSLDVLTEKKIVDNLMAMTDKTIVFVAHRLSIAQSYGPDEYMERNRSRTYAGIKHMDGESPVTYKDKYYDLLRTPTAPNKRYTVQDVIGEQRNRFENLPEFLPDDTVEVGKDYDTNVYKYALGNENVIDAHIYQIKSDLPSEFGRVLWLGLAQSRNTPYVPFYGNVTDTYEAFKNRSEKYDGKSWYWSVWHIDQMVMKYPDIFDKSIQDKWKAKEEEWVKEESQDSNCLQVIANHDTAVEPGIIEF</sequence>
<dbReference type="InterPro" id="IPR005074">
    <property type="entry name" value="Peptidase_C39"/>
</dbReference>
<keyword evidence="5 15" id="KW-0812">Transmembrane</keyword>
<dbReference type="CDD" id="cd02418">
    <property type="entry name" value="Peptidase_C39B"/>
    <property type="match status" value="1"/>
</dbReference>
<evidence type="ECO:0000256" key="3">
    <source>
        <dbReference type="ARBA" id="ARBA00022475"/>
    </source>
</evidence>
<feature type="transmembrane region" description="Helical" evidence="15">
    <location>
        <begin position="6"/>
        <end position="24"/>
    </location>
</feature>
<evidence type="ECO:0000256" key="8">
    <source>
        <dbReference type="ARBA" id="ARBA00022807"/>
    </source>
</evidence>
<evidence type="ECO:0000256" key="11">
    <source>
        <dbReference type="ARBA" id="ARBA00022967"/>
    </source>
</evidence>
<organism evidence="19 20">
    <name type="scientific">Streptococcus sobrinus</name>
    <dbReference type="NCBI Taxonomy" id="1310"/>
    <lineage>
        <taxon>Bacteria</taxon>
        <taxon>Bacillati</taxon>
        <taxon>Bacillota</taxon>
        <taxon>Bacilli</taxon>
        <taxon>Lactobacillales</taxon>
        <taxon>Streptococcaceae</taxon>
        <taxon>Streptococcus</taxon>
    </lineage>
</organism>
<evidence type="ECO:0000256" key="5">
    <source>
        <dbReference type="ARBA" id="ARBA00022692"/>
    </source>
</evidence>
<dbReference type="PROSITE" id="PS50929">
    <property type="entry name" value="ABC_TM1F"/>
    <property type="match status" value="1"/>
</dbReference>
<evidence type="ECO:0000256" key="7">
    <source>
        <dbReference type="ARBA" id="ARBA00022801"/>
    </source>
</evidence>
<dbReference type="NCBIfam" id="TIGR01193">
    <property type="entry name" value="bacteriocin_ABC"/>
    <property type="match status" value="1"/>
</dbReference>
<dbReference type="InterPro" id="IPR003439">
    <property type="entry name" value="ABC_transporter-like_ATP-bd"/>
</dbReference>
<keyword evidence="4" id="KW-0645">Protease</keyword>
<dbReference type="Gene3D" id="3.90.70.10">
    <property type="entry name" value="Cysteine proteinases"/>
    <property type="match status" value="1"/>
</dbReference>
<feature type="transmembrane region" description="Helical" evidence="15">
    <location>
        <begin position="318"/>
        <end position="343"/>
    </location>
</feature>
<accession>A0ABN5LKI2</accession>
<evidence type="ECO:0000256" key="6">
    <source>
        <dbReference type="ARBA" id="ARBA00022741"/>
    </source>
</evidence>
<evidence type="ECO:0000256" key="9">
    <source>
        <dbReference type="ARBA" id="ARBA00022840"/>
    </source>
</evidence>
<dbReference type="PROSITE" id="PS50893">
    <property type="entry name" value="ABC_TRANSPORTER_2"/>
    <property type="match status" value="1"/>
</dbReference>
<evidence type="ECO:0000256" key="10">
    <source>
        <dbReference type="ARBA" id="ARBA00022927"/>
    </source>
</evidence>
<dbReference type="PANTHER" id="PTHR24221:SF654">
    <property type="entry name" value="ATP-BINDING CASSETTE SUB-FAMILY B MEMBER 6"/>
    <property type="match status" value="1"/>
</dbReference>
<dbReference type="EMBL" id="CP029490">
    <property type="protein sequence ID" value="AWN21251.1"/>
    <property type="molecule type" value="Genomic_DNA"/>
</dbReference>
<keyword evidence="13 15" id="KW-0472">Membrane</keyword>
<keyword evidence="8" id="KW-0788">Thiol protease</keyword>
<evidence type="ECO:0000256" key="12">
    <source>
        <dbReference type="ARBA" id="ARBA00022989"/>
    </source>
</evidence>
<evidence type="ECO:0000256" key="2">
    <source>
        <dbReference type="ARBA" id="ARBA00022448"/>
    </source>
</evidence>
<evidence type="ECO:0000256" key="15">
    <source>
        <dbReference type="SAM" id="Phobius"/>
    </source>
</evidence>